<feature type="domain" description="HTH cro/C1-type" evidence="2">
    <location>
        <begin position="3"/>
        <end position="59"/>
    </location>
</feature>
<dbReference type="EMBL" id="QWGA01000003">
    <property type="protein sequence ID" value="RIJ31277.1"/>
    <property type="molecule type" value="Genomic_DNA"/>
</dbReference>
<name>A0A399RMR3_9PROT</name>
<dbReference type="RefSeq" id="WP_119452774.1">
    <property type="nucleotide sequence ID" value="NZ_QWGA01000003.1"/>
</dbReference>
<dbReference type="SMART" id="SM00530">
    <property type="entry name" value="HTH_XRE"/>
    <property type="match status" value="1"/>
</dbReference>
<dbReference type="Gene3D" id="1.10.260.40">
    <property type="entry name" value="lambda repressor-like DNA-binding domains"/>
    <property type="match status" value="1"/>
</dbReference>
<keyword evidence="4" id="KW-1185">Reference proteome</keyword>
<dbReference type="OrthoDB" id="7605634at2"/>
<dbReference type="Pfam" id="PF01381">
    <property type="entry name" value="HTH_3"/>
    <property type="match status" value="1"/>
</dbReference>
<dbReference type="CDD" id="cd00093">
    <property type="entry name" value="HTH_XRE"/>
    <property type="match status" value="1"/>
</dbReference>
<dbReference type="Proteomes" id="UP000265845">
    <property type="component" value="Unassembled WGS sequence"/>
</dbReference>
<evidence type="ECO:0000259" key="2">
    <source>
        <dbReference type="PROSITE" id="PS50943"/>
    </source>
</evidence>
<comment type="caution">
    <text evidence="3">The sequence shown here is derived from an EMBL/GenBank/DDBJ whole genome shotgun (WGS) entry which is preliminary data.</text>
</comment>
<dbReference type="InterPro" id="IPR001387">
    <property type="entry name" value="Cro/C1-type_HTH"/>
</dbReference>
<accession>A0A399RMR3</accession>
<dbReference type="Pfam" id="PF07362">
    <property type="entry name" value="CcdA"/>
    <property type="match status" value="1"/>
</dbReference>
<dbReference type="SUPFAM" id="SSF47413">
    <property type="entry name" value="lambda repressor-like DNA-binding domains"/>
    <property type="match status" value="1"/>
</dbReference>
<gene>
    <name evidence="3" type="ORF">D1222_03155</name>
</gene>
<keyword evidence="1" id="KW-1277">Toxin-antitoxin system</keyword>
<dbReference type="InterPro" id="IPR010982">
    <property type="entry name" value="Lambda_DNA-bd_dom_sf"/>
</dbReference>
<dbReference type="AlphaFoldDB" id="A0A399RMR3"/>
<protein>
    <submittedName>
        <fullName evidence="3">Helix-turn-helix domain-containing protein</fullName>
    </submittedName>
</protein>
<dbReference type="PROSITE" id="PS50943">
    <property type="entry name" value="HTH_CROC1"/>
    <property type="match status" value="1"/>
</dbReference>
<evidence type="ECO:0000313" key="3">
    <source>
        <dbReference type="EMBL" id="RIJ31277.1"/>
    </source>
</evidence>
<organism evidence="3 4">
    <name type="scientific">Henriciella algicola</name>
    <dbReference type="NCBI Taxonomy" id="1608422"/>
    <lineage>
        <taxon>Bacteria</taxon>
        <taxon>Pseudomonadati</taxon>
        <taxon>Pseudomonadota</taxon>
        <taxon>Alphaproteobacteria</taxon>
        <taxon>Hyphomonadales</taxon>
        <taxon>Hyphomonadaceae</taxon>
        <taxon>Henriciella</taxon>
    </lineage>
</organism>
<reference evidence="3 4" key="1">
    <citation type="submission" date="2018-08" db="EMBL/GenBank/DDBJ databases">
        <title>Henriciella mobilis sp. nov., isolated from seawater.</title>
        <authorList>
            <person name="Cheng H."/>
            <person name="Wu Y.-H."/>
            <person name="Xu X.-W."/>
            <person name="Guo L.-L."/>
        </authorList>
    </citation>
    <scope>NUCLEOTIDE SEQUENCE [LARGE SCALE GENOMIC DNA]</scope>
    <source>
        <strain evidence="3 4">CCUG67844</strain>
    </source>
</reference>
<dbReference type="GO" id="GO:0003677">
    <property type="term" value="F:DNA binding"/>
    <property type="evidence" value="ECO:0007669"/>
    <property type="project" value="InterPro"/>
</dbReference>
<evidence type="ECO:0000313" key="4">
    <source>
        <dbReference type="Proteomes" id="UP000265845"/>
    </source>
</evidence>
<evidence type="ECO:0000256" key="1">
    <source>
        <dbReference type="ARBA" id="ARBA00022649"/>
    </source>
</evidence>
<sequence>MELLTWRTAAGLTQRELAAAVGVSAIQISRLERRSSSPSVETARRIEVVTEGEVTAAELLGINAAGERRGVMEESKRFDFGASDDALLEEAASYGLDAGEIARAAVERAVKTERMKRFSEENREAIESWNEHYKKHGLWNEKYRLF</sequence>
<proteinExistence type="predicted"/>
<dbReference type="InterPro" id="IPR009956">
    <property type="entry name" value="Post-segregation_anti-tox_CcdA"/>
</dbReference>